<name>A0A4R0IYL4_9ACTN</name>
<accession>A0A4R0IYL4</accession>
<keyword evidence="4 6" id="KW-1133">Transmembrane helix</keyword>
<evidence type="ECO:0000313" key="8">
    <source>
        <dbReference type="EMBL" id="TCC38357.1"/>
    </source>
</evidence>
<dbReference type="InterPro" id="IPR002781">
    <property type="entry name" value="TM_pro_TauE-like"/>
</dbReference>
<dbReference type="Proteomes" id="UP000292385">
    <property type="component" value="Unassembled WGS sequence"/>
</dbReference>
<gene>
    <name evidence="7" type="ORF">E0H58_17650</name>
    <name evidence="8" type="ORF">E0H92_18165</name>
</gene>
<dbReference type="Pfam" id="PF01925">
    <property type="entry name" value="TauE"/>
    <property type="match status" value="1"/>
</dbReference>
<feature type="transmembrane region" description="Helical" evidence="6">
    <location>
        <begin position="260"/>
        <end position="278"/>
    </location>
</feature>
<dbReference type="RefSeq" id="WP_131462474.1">
    <property type="nucleotide sequence ID" value="NZ_SJJY01000003.1"/>
</dbReference>
<dbReference type="InterPro" id="IPR051598">
    <property type="entry name" value="TSUP/Inactive_protease-like"/>
</dbReference>
<evidence type="ECO:0000313" key="7">
    <source>
        <dbReference type="EMBL" id="TCC23593.1"/>
    </source>
</evidence>
<feature type="transmembrane region" description="Helical" evidence="6">
    <location>
        <begin position="177"/>
        <end position="197"/>
    </location>
</feature>
<sequence>MRRLILIALLGSIAQLVDGTLGMAYGVTASTALLITGITPAIASASVHLAEVGTTLASGLSHWRFGNVDWRVVALIGAPGAVGAFAGATFLSSLSTESASLWVAGLLLLLGVYILVRFGTGKVRAVIEGRPAGRFLGPLGLVAGFIDATGGGGWGPVANSALLSSGKLAPRRAVGSVNAAEFLVSVAASIGFLFGLGGKHLPFDIVAALLIGGVIAAPLAAWLVSRLATRWLGVGVGLVLILTNARTVLNGLDVTTGPRYAVYAALVLGWAAIVTYGVRVQARRTASAVHEAERLLDENELEPVS</sequence>
<dbReference type="GO" id="GO:0005886">
    <property type="term" value="C:plasma membrane"/>
    <property type="evidence" value="ECO:0007669"/>
    <property type="project" value="UniProtKB-SubCell"/>
</dbReference>
<feature type="transmembrane region" description="Helical" evidence="6">
    <location>
        <begin position="70"/>
        <end position="93"/>
    </location>
</feature>
<keyword evidence="9" id="KW-1185">Reference proteome</keyword>
<feature type="transmembrane region" description="Helical" evidence="6">
    <location>
        <begin position="99"/>
        <end position="116"/>
    </location>
</feature>
<comment type="caution">
    <text evidence="8">The sequence shown here is derived from an EMBL/GenBank/DDBJ whole genome shotgun (WGS) entry which is preliminary data.</text>
</comment>
<dbReference type="PANTHER" id="PTHR43701">
    <property type="entry name" value="MEMBRANE TRANSPORTER PROTEIN MJ0441-RELATED"/>
    <property type="match status" value="1"/>
</dbReference>
<keyword evidence="5 6" id="KW-0472">Membrane</keyword>
<evidence type="ECO:0000256" key="3">
    <source>
        <dbReference type="ARBA" id="ARBA00022692"/>
    </source>
</evidence>
<evidence type="ECO:0000256" key="1">
    <source>
        <dbReference type="ARBA" id="ARBA00004141"/>
    </source>
</evidence>
<protein>
    <recommendedName>
        <fullName evidence="6">Probable membrane transporter protein</fullName>
    </recommendedName>
</protein>
<organism evidence="8 10">
    <name type="scientific">Kribbella speibonae</name>
    <dbReference type="NCBI Taxonomy" id="1572660"/>
    <lineage>
        <taxon>Bacteria</taxon>
        <taxon>Bacillati</taxon>
        <taxon>Actinomycetota</taxon>
        <taxon>Actinomycetes</taxon>
        <taxon>Propionibacteriales</taxon>
        <taxon>Kribbellaceae</taxon>
        <taxon>Kribbella</taxon>
    </lineage>
</organism>
<dbReference type="AlphaFoldDB" id="A0A4R0IYL4"/>
<keyword evidence="6" id="KW-1003">Cell membrane</keyword>
<reference evidence="9 10" key="1">
    <citation type="submission" date="2019-02" db="EMBL/GenBank/DDBJ databases">
        <title>Kribbella capetownensis sp. nov. and Kribbella speibonae sp. nov., isolated from soil.</title>
        <authorList>
            <person name="Curtis S.M."/>
            <person name="Norton I."/>
            <person name="Everest G.J."/>
            <person name="Meyers P.R."/>
        </authorList>
    </citation>
    <scope>NUCLEOTIDE SEQUENCE [LARGE SCALE GENOMIC DNA]</scope>
    <source>
        <strain evidence="7 9">SK5</strain>
        <strain evidence="8 10">YM55</strain>
    </source>
</reference>
<keyword evidence="3 6" id="KW-0812">Transmembrane</keyword>
<evidence type="ECO:0000256" key="5">
    <source>
        <dbReference type="ARBA" id="ARBA00023136"/>
    </source>
</evidence>
<proteinExistence type="inferred from homology"/>
<feature type="transmembrane region" description="Helical" evidence="6">
    <location>
        <begin position="29"/>
        <end position="50"/>
    </location>
</feature>
<evidence type="ECO:0000256" key="4">
    <source>
        <dbReference type="ARBA" id="ARBA00022989"/>
    </source>
</evidence>
<dbReference type="Proteomes" id="UP000294225">
    <property type="component" value="Unassembled WGS sequence"/>
</dbReference>
<dbReference type="EMBL" id="SJJY01000003">
    <property type="protein sequence ID" value="TCC23593.1"/>
    <property type="molecule type" value="Genomic_DNA"/>
</dbReference>
<dbReference type="PANTHER" id="PTHR43701:SF12">
    <property type="entry name" value="MEMBRANE TRANSPORTER PROTEIN YTNM-RELATED"/>
    <property type="match status" value="1"/>
</dbReference>
<dbReference type="EMBL" id="SJKC01000002">
    <property type="protein sequence ID" value="TCC38357.1"/>
    <property type="molecule type" value="Genomic_DNA"/>
</dbReference>
<feature type="transmembrane region" description="Helical" evidence="6">
    <location>
        <begin position="231"/>
        <end position="248"/>
    </location>
</feature>
<evidence type="ECO:0000256" key="6">
    <source>
        <dbReference type="RuleBase" id="RU363041"/>
    </source>
</evidence>
<evidence type="ECO:0000313" key="9">
    <source>
        <dbReference type="Proteomes" id="UP000292385"/>
    </source>
</evidence>
<comment type="similarity">
    <text evidence="2 6">Belongs to the 4-toluene sulfonate uptake permease (TSUP) (TC 2.A.102) family.</text>
</comment>
<feature type="transmembrane region" description="Helical" evidence="6">
    <location>
        <begin position="203"/>
        <end position="224"/>
    </location>
</feature>
<comment type="subcellular location">
    <subcellularLocation>
        <location evidence="6">Cell membrane</location>
        <topology evidence="6">Multi-pass membrane protein</topology>
    </subcellularLocation>
    <subcellularLocation>
        <location evidence="1">Membrane</location>
        <topology evidence="1">Multi-pass membrane protein</topology>
    </subcellularLocation>
</comment>
<evidence type="ECO:0000313" key="10">
    <source>
        <dbReference type="Proteomes" id="UP000294225"/>
    </source>
</evidence>
<evidence type="ECO:0000256" key="2">
    <source>
        <dbReference type="ARBA" id="ARBA00009142"/>
    </source>
</evidence>